<dbReference type="RGD" id="2364">
    <property type="gene designation" value="Cltc"/>
</dbReference>
<name>A6HHR8_RAT</name>
<organism evidence="1 2">
    <name type="scientific">Rattus norvegicus</name>
    <name type="common">Rat</name>
    <dbReference type="NCBI Taxonomy" id="10116"/>
    <lineage>
        <taxon>Eukaryota</taxon>
        <taxon>Metazoa</taxon>
        <taxon>Chordata</taxon>
        <taxon>Craniata</taxon>
        <taxon>Vertebrata</taxon>
        <taxon>Euteleostomi</taxon>
        <taxon>Mammalia</taxon>
        <taxon>Eutheria</taxon>
        <taxon>Euarchontoglires</taxon>
        <taxon>Glires</taxon>
        <taxon>Rodentia</taxon>
        <taxon>Myomorpha</taxon>
        <taxon>Muroidea</taxon>
        <taxon>Muridae</taxon>
        <taxon>Murinae</taxon>
        <taxon>Rattus</taxon>
    </lineage>
</organism>
<proteinExistence type="predicted"/>
<accession>A6HHR8</accession>
<gene>
    <name evidence="1 3" type="primary">Cltc</name>
    <name evidence="1" type="ORF">rCG_33105</name>
</gene>
<sequence>MVILHHHMGSHSLALGTACETEADPVVSYFHTEASSTHFSVYKRETGNVFL</sequence>
<evidence type="ECO:0000313" key="2">
    <source>
        <dbReference type="Proteomes" id="UP000234681"/>
    </source>
</evidence>
<evidence type="ECO:0000313" key="1">
    <source>
        <dbReference type="EMBL" id="EDM05575.1"/>
    </source>
</evidence>
<dbReference type="AlphaFoldDB" id="A6HHR8"/>
<reference evidence="1 2" key="1">
    <citation type="submission" date="2005-07" db="EMBL/GenBank/DDBJ databases">
        <authorList>
            <person name="Mural R.J."/>
            <person name="Li P.W."/>
            <person name="Adams M.D."/>
            <person name="Amanatides P.G."/>
            <person name="Baden-Tillson H."/>
            <person name="Barnstead M."/>
            <person name="Chin S.H."/>
            <person name="Dew I."/>
            <person name="Evans C.A."/>
            <person name="Ferriera S."/>
            <person name="Flanigan M."/>
            <person name="Fosler C."/>
            <person name="Glodek A."/>
            <person name="Gu Z."/>
            <person name="Holt R.A."/>
            <person name="Jennings D."/>
            <person name="Kraft C.L."/>
            <person name="Lu F."/>
            <person name="Nguyen T."/>
            <person name="Nusskern D.R."/>
            <person name="Pfannkoch C.M."/>
            <person name="Sitter C."/>
            <person name="Sutton G.G."/>
            <person name="Venter J.C."/>
            <person name="Wang Z."/>
            <person name="Woodage T."/>
            <person name="Zheng X.H."/>
            <person name="Zhong F."/>
        </authorList>
    </citation>
    <scope>NUCLEOTIDE SEQUENCE [LARGE SCALE GENOMIC DNA]</scope>
    <source>
        <strain>BN</strain>
        <strain evidence="2">Sprague-Dawley</strain>
    </source>
</reference>
<dbReference type="Proteomes" id="UP000234681">
    <property type="component" value="Chromosome 10"/>
</dbReference>
<evidence type="ECO:0000313" key="3">
    <source>
        <dbReference type="RGD" id="2364"/>
    </source>
</evidence>
<protein>
    <submittedName>
        <fullName evidence="1">Clathrin, heavy polypeptide (Hc), isoform CRA_c</fullName>
    </submittedName>
</protein>
<dbReference type="EMBL" id="CH473948">
    <property type="protein sequence ID" value="EDM05575.1"/>
    <property type="molecule type" value="Genomic_DNA"/>
</dbReference>